<dbReference type="AlphaFoldDB" id="X1KVJ3"/>
<comment type="caution">
    <text evidence="2">The sequence shown here is derived from an EMBL/GenBank/DDBJ whole genome shotgun (WGS) entry which is preliminary data.</text>
</comment>
<dbReference type="SUPFAM" id="SSF53067">
    <property type="entry name" value="Actin-like ATPase domain"/>
    <property type="match status" value="1"/>
</dbReference>
<dbReference type="GO" id="GO:0005975">
    <property type="term" value="P:carbohydrate metabolic process"/>
    <property type="evidence" value="ECO:0007669"/>
    <property type="project" value="InterPro"/>
</dbReference>
<dbReference type="Gene3D" id="3.30.420.40">
    <property type="match status" value="1"/>
</dbReference>
<accession>X1KVJ3</accession>
<evidence type="ECO:0000259" key="1">
    <source>
        <dbReference type="Pfam" id="PF02782"/>
    </source>
</evidence>
<organism evidence="2">
    <name type="scientific">marine sediment metagenome</name>
    <dbReference type="NCBI Taxonomy" id="412755"/>
    <lineage>
        <taxon>unclassified sequences</taxon>
        <taxon>metagenomes</taxon>
        <taxon>ecological metagenomes</taxon>
    </lineage>
</organism>
<name>X1KVJ3_9ZZZZ</name>
<feature type="non-terminal residue" evidence="2">
    <location>
        <position position="1"/>
    </location>
</feature>
<proteinExistence type="predicted"/>
<dbReference type="EMBL" id="BARV01002926">
    <property type="protein sequence ID" value="GAH97655.1"/>
    <property type="molecule type" value="Genomic_DNA"/>
</dbReference>
<evidence type="ECO:0000313" key="2">
    <source>
        <dbReference type="EMBL" id="GAH97655.1"/>
    </source>
</evidence>
<dbReference type="InterPro" id="IPR043129">
    <property type="entry name" value="ATPase_NBD"/>
</dbReference>
<reference evidence="2" key="1">
    <citation type="journal article" date="2014" name="Front. Microbiol.">
        <title>High frequency of phylogenetically diverse reductive dehalogenase-homologous genes in deep subseafloor sedimentary metagenomes.</title>
        <authorList>
            <person name="Kawai M."/>
            <person name="Futagami T."/>
            <person name="Toyoda A."/>
            <person name="Takaki Y."/>
            <person name="Nishi S."/>
            <person name="Hori S."/>
            <person name="Arai W."/>
            <person name="Tsubouchi T."/>
            <person name="Morono Y."/>
            <person name="Uchiyama I."/>
            <person name="Ito T."/>
            <person name="Fujiyama A."/>
            <person name="Inagaki F."/>
            <person name="Takami H."/>
        </authorList>
    </citation>
    <scope>NUCLEOTIDE SEQUENCE</scope>
    <source>
        <strain evidence="2">Expedition CK06-06</strain>
    </source>
</reference>
<sequence>AQTQVDMPKTINKYCKDKGQALPESIGEISRCIYESLAMKFKHDLNKLEELTGKKIELLHLVGGGTQNKLLCQY</sequence>
<dbReference type="Pfam" id="PF02782">
    <property type="entry name" value="FGGY_C"/>
    <property type="match status" value="1"/>
</dbReference>
<dbReference type="GO" id="GO:0016301">
    <property type="term" value="F:kinase activity"/>
    <property type="evidence" value="ECO:0007669"/>
    <property type="project" value="InterPro"/>
</dbReference>
<feature type="domain" description="Carbohydrate kinase FGGY C-terminal" evidence="1">
    <location>
        <begin position="18"/>
        <end position="73"/>
    </location>
</feature>
<protein>
    <recommendedName>
        <fullName evidence="1">Carbohydrate kinase FGGY C-terminal domain-containing protein</fullName>
    </recommendedName>
</protein>
<gene>
    <name evidence="2" type="ORF">S06H3_07266</name>
</gene>
<dbReference type="InterPro" id="IPR018485">
    <property type="entry name" value="FGGY_C"/>
</dbReference>